<evidence type="ECO:0000313" key="1">
    <source>
        <dbReference type="Proteomes" id="UP000887540"/>
    </source>
</evidence>
<dbReference type="AlphaFoldDB" id="A0A914DEE7"/>
<reference evidence="2" key="1">
    <citation type="submission" date="2022-11" db="UniProtKB">
        <authorList>
            <consortium name="WormBaseParasite"/>
        </authorList>
    </citation>
    <scope>IDENTIFICATION</scope>
</reference>
<name>A0A914DEE7_9BILA</name>
<dbReference type="GO" id="GO:0003676">
    <property type="term" value="F:nucleic acid binding"/>
    <property type="evidence" value="ECO:0007669"/>
    <property type="project" value="InterPro"/>
</dbReference>
<dbReference type="PANTHER" id="PTHR47326:SF1">
    <property type="entry name" value="HTH PSQ-TYPE DOMAIN-CONTAINING PROTEIN"/>
    <property type="match status" value="1"/>
</dbReference>
<accession>A0A914DEE7</accession>
<protein>
    <submittedName>
        <fullName evidence="2">Tc1-like transposase DDE domain-containing protein</fullName>
    </submittedName>
</protein>
<dbReference type="PANTHER" id="PTHR47326">
    <property type="entry name" value="TRANSPOSABLE ELEMENT TC3 TRANSPOSASE-LIKE PROTEIN"/>
    <property type="match status" value="1"/>
</dbReference>
<sequence>MKTSKIKIEIQRIKKYDNELERIWFIGEAIFHTTGRVECHNLIYYQETGSDFIETINPESPGQCITVWAAINAKGIIGPYIAAGNADSETYRIFLKKFTYELRQFQRLRAEIYDPFFIHNNSPIHEGTDKMLDQEFSKGWVGPGSKYANWPKLSPDLNPINFFLWGFIKNKVYTEPLEEDNVTELALRIYHAFTDVTPGMLMEAINASKTKIDVQLTIQKHDIVPLSKIGGLVNS</sequence>
<dbReference type="Gene3D" id="3.30.420.10">
    <property type="entry name" value="Ribonuclease H-like superfamily/Ribonuclease H"/>
    <property type="match status" value="1"/>
</dbReference>
<dbReference type="Proteomes" id="UP000887540">
    <property type="component" value="Unplaced"/>
</dbReference>
<organism evidence="1 2">
    <name type="scientific">Acrobeloides nanus</name>
    <dbReference type="NCBI Taxonomy" id="290746"/>
    <lineage>
        <taxon>Eukaryota</taxon>
        <taxon>Metazoa</taxon>
        <taxon>Ecdysozoa</taxon>
        <taxon>Nematoda</taxon>
        <taxon>Chromadorea</taxon>
        <taxon>Rhabditida</taxon>
        <taxon>Tylenchina</taxon>
        <taxon>Cephalobomorpha</taxon>
        <taxon>Cephaloboidea</taxon>
        <taxon>Cephalobidae</taxon>
        <taxon>Acrobeloides</taxon>
    </lineage>
</organism>
<dbReference type="InterPro" id="IPR036397">
    <property type="entry name" value="RNaseH_sf"/>
</dbReference>
<evidence type="ECO:0000313" key="2">
    <source>
        <dbReference type="WBParaSite" id="ACRNAN_scaffold2494.g14973.t1"/>
    </source>
</evidence>
<proteinExistence type="predicted"/>
<dbReference type="WBParaSite" id="ACRNAN_scaffold2494.g14973.t1">
    <property type="protein sequence ID" value="ACRNAN_scaffold2494.g14973.t1"/>
    <property type="gene ID" value="ACRNAN_scaffold2494.g14973"/>
</dbReference>
<keyword evidence="1" id="KW-1185">Reference proteome</keyword>